<keyword evidence="4 7" id="KW-0067">ATP-binding</keyword>
<dbReference type="STRING" id="1220554.GCA_001552135_07737"/>
<dbReference type="InterPro" id="IPR052156">
    <property type="entry name" value="BCAA_Transport_ATP-bd_LivF"/>
</dbReference>
<dbReference type="Proteomes" id="UP000323380">
    <property type="component" value="Unassembled WGS sequence"/>
</dbReference>
<dbReference type="InterPro" id="IPR017871">
    <property type="entry name" value="ABC_transporter-like_CS"/>
</dbReference>
<dbReference type="AlphaFoldDB" id="A0A5D0NHZ8"/>
<evidence type="ECO:0000256" key="1">
    <source>
        <dbReference type="ARBA" id="ARBA00005417"/>
    </source>
</evidence>
<dbReference type="InterPro" id="IPR027417">
    <property type="entry name" value="P-loop_NTPase"/>
</dbReference>
<keyword evidence="2" id="KW-0813">Transport</keyword>
<keyword evidence="5" id="KW-0029">Amino-acid transport</keyword>
<dbReference type="SUPFAM" id="SSF52540">
    <property type="entry name" value="P-loop containing nucleoside triphosphate hydrolases"/>
    <property type="match status" value="1"/>
</dbReference>
<dbReference type="InterPro" id="IPR003439">
    <property type="entry name" value="ABC_transporter-like_ATP-bd"/>
</dbReference>
<evidence type="ECO:0000313" key="8">
    <source>
        <dbReference type="Proteomes" id="UP000323380"/>
    </source>
</evidence>
<dbReference type="GO" id="GO:0015658">
    <property type="term" value="F:branched-chain amino acid transmembrane transporter activity"/>
    <property type="evidence" value="ECO:0007669"/>
    <property type="project" value="TreeGrafter"/>
</dbReference>
<dbReference type="Pfam" id="PF00005">
    <property type="entry name" value="ABC_tran"/>
    <property type="match status" value="1"/>
</dbReference>
<evidence type="ECO:0000313" key="7">
    <source>
        <dbReference type="EMBL" id="TYB43993.1"/>
    </source>
</evidence>
<dbReference type="GO" id="GO:0005524">
    <property type="term" value="F:ATP binding"/>
    <property type="evidence" value="ECO:0007669"/>
    <property type="project" value="UniProtKB-KW"/>
</dbReference>
<evidence type="ECO:0000256" key="4">
    <source>
        <dbReference type="ARBA" id="ARBA00022840"/>
    </source>
</evidence>
<accession>A0A5D0NHZ8</accession>
<comment type="caution">
    <text evidence="7">The sequence shown here is derived from an EMBL/GenBank/DDBJ whole genome shotgun (WGS) entry which is preliminary data.</text>
</comment>
<comment type="similarity">
    <text evidence="1">Belongs to the ABC transporter superfamily.</text>
</comment>
<sequence length="249" mass="25841">MTADALLRVEGVSAGYRDMTVLHGVTFAARAGTVTAVAGANGAGKTTLLKTILGLLPAAAGTVRFDGVPVTRMPVAQRIALGMGLVPEGRGLFATMTVGDNLRLGGRAAGVRGAALRAAVDAALEPFPDLAAKLGVPAGRLSGGQQQMLSLARTLVAGPRLLLLDEPSMGLAPKVWSELLVLIRGLADEGRSVVLAEQKIRPVLEISDRCVVLQRGRVVYAADARDEAAERHIDSAYLETAMEPGSHHG</sequence>
<dbReference type="CDD" id="cd03224">
    <property type="entry name" value="ABC_TM1139_LivF_branched"/>
    <property type="match status" value="1"/>
</dbReference>
<keyword evidence="8" id="KW-1185">Reference proteome</keyword>
<evidence type="ECO:0000256" key="3">
    <source>
        <dbReference type="ARBA" id="ARBA00022741"/>
    </source>
</evidence>
<evidence type="ECO:0000256" key="2">
    <source>
        <dbReference type="ARBA" id="ARBA00022448"/>
    </source>
</evidence>
<dbReference type="PANTHER" id="PTHR43820">
    <property type="entry name" value="HIGH-AFFINITY BRANCHED-CHAIN AMINO ACID TRANSPORT ATP-BINDING PROTEIN LIVF"/>
    <property type="match status" value="1"/>
</dbReference>
<dbReference type="GO" id="GO:0015807">
    <property type="term" value="P:L-amino acid transport"/>
    <property type="evidence" value="ECO:0007669"/>
    <property type="project" value="TreeGrafter"/>
</dbReference>
<dbReference type="PROSITE" id="PS50893">
    <property type="entry name" value="ABC_TRANSPORTER_2"/>
    <property type="match status" value="1"/>
</dbReference>
<evidence type="ECO:0000259" key="6">
    <source>
        <dbReference type="PROSITE" id="PS50893"/>
    </source>
</evidence>
<gene>
    <name evidence="7" type="ORF">FXF69_23820</name>
</gene>
<protein>
    <submittedName>
        <fullName evidence="7">ABC transporter ATP-binding protein</fullName>
    </submittedName>
</protein>
<dbReference type="RefSeq" id="WP_067904219.1">
    <property type="nucleotide sequence ID" value="NZ_VSFG01000005.1"/>
</dbReference>
<reference evidence="7 8" key="1">
    <citation type="submission" date="2019-08" db="EMBL/GenBank/DDBJ databases">
        <title>Actinomadura sp. nov. CYP1-5 isolated from mountain soil.</title>
        <authorList>
            <person name="Songsumanus A."/>
            <person name="Kuncharoen N."/>
            <person name="Kudo T."/>
            <person name="Yuki M."/>
            <person name="Igarashi Y."/>
            <person name="Tanasupawat S."/>
        </authorList>
    </citation>
    <scope>NUCLEOTIDE SEQUENCE [LARGE SCALE GENOMIC DNA]</scope>
    <source>
        <strain evidence="7 8">JCM 14158</strain>
    </source>
</reference>
<dbReference type="PANTHER" id="PTHR43820:SF4">
    <property type="entry name" value="HIGH-AFFINITY BRANCHED-CHAIN AMINO ACID TRANSPORT ATP-BINDING PROTEIN LIVF"/>
    <property type="match status" value="1"/>
</dbReference>
<dbReference type="InterPro" id="IPR003593">
    <property type="entry name" value="AAA+_ATPase"/>
</dbReference>
<dbReference type="SMART" id="SM00382">
    <property type="entry name" value="AAA"/>
    <property type="match status" value="1"/>
</dbReference>
<dbReference type="Gene3D" id="3.40.50.300">
    <property type="entry name" value="P-loop containing nucleotide triphosphate hydrolases"/>
    <property type="match status" value="1"/>
</dbReference>
<name>A0A5D0NHZ8_9ACTN</name>
<evidence type="ECO:0000256" key="5">
    <source>
        <dbReference type="ARBA" id="ARBA00022970"/>
    </source>
</evidence>
<dbReference type="PROSITE" id="PS00211">
    <property type="entry name" value="ABC_TRANSPORTER_1"/>
    <property type="match status" value="1"/>
</dbReference>
<feature type="domain" description="ABC transporter" evidence="6">
    <location>
        <begin position="7"/>
        <end position="240"/>
    </location>
</feature>
<organism evidence="7 8">
    <name type="scientific">Actinomadura chibensis</name>
    <dbReference type="NCBI Taxonomy" id="392828"/>
    <lineage>
        <taxon>Bacteria</taxon>
        <taxon>Bacillati</taxon>
        <taxon>Actinomycetota</taxon>
        <taxon>Actinomycetes</taxon>
        <taxon>Streptosporangiales</taxon>
        <taxon>Thermomonosporaceae</taxon>
        <taxon>Actinomadura</taxon>
    </lineage>
</organism>
<proteinExistence type="inferred from homology"/>
<dbReference type="EMBL" id="VSFG01000005">
    <property type="protein sequence ID" value="TYB43993.1"/>
    <property type="molecule type" value="Genomic_DNA"/>
</dbReference>
<dbReference type="GO" id="GO:0016887">
    <property type="term" value="F:ATP hydrolysis activity"/>
    <property type="evidence" value="ECO:0007669"/>
    <property type="project" value="InterPro"/>
</dbReference>
<keyword evidence="3" id="KW-0547">Nucleotide-binding</keyword>